<name>A0A1M6LBX1_9CLOT</name>
<keyword evidence="6" id="KW-0804">Transcription</keyword>
<dbReference type="InterPro" id="IPR031316">
    <property type="entry name" value="FlgM_C"/>
</dbReference>
<evidence type="ECO:0000256" key="4">
    <source>
        <dbReference type="ARBA" id="ARBA00022795"/>
    </source>
</evidence>
<protein>
    <recommendedName>
        <fullName evidence="2">Negative regulator of flagellin synthesis</fullName>
    </recommendedName>
</protein>
<dbReference type="AlphaFoldDB" id="A0A1M6LBX1"/>
<evidence type="ECO:0000313" key="9">
    <source>
        <dbReference type="Proteomes" id="UP000183952"/>
    </source>
</evidence>
<evidence type="ECO:0000256" key="3">
    <source>
        <dbReference type="ARBA" id="ARBA00022491"/>
    </source>
</evidence>
<evidence type="ECO:0000259" key="7">
    <source>
        <dbReference type="Pfam" id="PF04316"/>
    </source>
</evidence>
<dbReference type="OrthoDB" id="2112800at2"/>
<dbReference type="Proteomes" id="UP000183952">
    <property type="component" value="Unassembled WGS sequence"/>
</dbReference>
<evidence type="ECO:0000256" key="6">
    <source>
        <dbReference type="ARBA" id="ARBA00023163"/>
    </source>
</evidence>
<sequence length="92" mass="10380">MKINNVTMNNVNNLYKLKCNRANSNERQKNENDSIQISSAGKNISRFFKEEIVIPDDKKVMEIKALVESGNYKVSSEELAKKLVASFGNKGI</sequence>
<evidence type="ECO:0000256" key="1">
    <source>
        <dbReference type="ARBA" id="ARBA00005322"/>
    </source>
</evidence>
<dbReference type="STRING" id="1121331.SAMN02745248_00702"/>
<dbReference type="GO" id="GO:0045892">
    <property type="term" value="P:negative regulation of DNA-templated transcription"/>
    <property type="evidence" value="ECO:0007669"/>
    <property type="project" value="InterPro"/>
</dbReference>
<accession>A0A1M6LBX1</accession>
<feature type="domain" description="Anti-sigma-28 factor FlgM C-terminal" evidence="7">
    <location>
        <begin position="33"/>
        <end position="84"/>
    </location>
</feature>
<keyword evidence="3" id="KW-0678">Repressor</keyword>
<organism evidence="8 9">
    <name type="scientific">Hathewaya proteolytica DSM 3090</name>
    <dbReference type="NCBI Taxonomy" id="1121331"/>
    <lineage>
        <taxon>Bacteria</taxon>
        <taxon>Bacillati</taxon>
        <taxon>Bacillota</taxon>
        <taxon>Clostridia</taxon>
        <taxon>Eubacteriales</taxon>
        <taxon>Clostridiaceae</taxon>
        <taxon>Hathewaya</taxon>
    </lineage>
</organism>
<dbReference type="RefSeq" id="WP_072902394.1">
    <property type="nucleotide sequence ID" value="NZ_FRAD01000005.1"/>
</dbReference>
<gene>
    <name evidence="8" type="ORF">SAMN02745248_00702</name>
</gene>
<comment type="similarity">
    <text evidence="1">Belongs to the FlgM family.</text>
</comment>
<dbReference type="Pfam" id="PF04316">
    <property type="entry name" value="FlgM"/>
    <property type="match status" value="1"/>
</dbReference>
<proteinExistence type="inferred from homology"/>
<dbReference type="SUPFAM" id="SSF101498">
    <property type="entry name" value="Anti-sigma factor FlgM"/>
    <property type="match status" value="1"/>
</dbReference>
<dbReference type="GO" id="GO:0044781">
    <property type="term" value="P:bacterial-type flagellum organization"/>
    <property type="evidence" value="ECO:0007669"/>
    <property type="project" value="UniProtKB-KW"/>
</dbReference>
<dbReference type="EMBL" id="FRAD01000005">
    <property type="protein sequence ID" value="SHJ68707.1"/>
    <property type="molecule type" value="Genomic_DNA"/>
</dbReference>
<reference evidence="8 9" key="1">
    <citation type="submission" date="2016-11" db="EMBL/GenBank/DDBJ databases">
        <authorList>
            <person name="Jaros S."/>
            <person name="Januszkiewicz K."/>
            <person name="Wedrychowicz H."/>
        </authorList>
    </citation>
    <scope>NUCLEOTIDE SEQUENCE [LARGE SCALE GENOMIC DNA]</scope>
    <source>
        <strain evidence="8 9">DSM 3090</strain>
    </source>
</reference>
<keyword evidence="4" id="KW-1005">Bacterial flagellum biogenesis</keyword>
<evidence type="ECO:0000256" key="2">
    <source>
        <dbReference type="ARBA" id="ARBA00017823"/>
    </source>
</evidence>
<dbReference type="InterPro" id="IPR007412">
    <property type="entry name" value="FlgM"/>
</dbReference>
<keyword evidence="5" id="KW-0805">Transcription regulation</keyword>
<dbReference type="InterPro" id="IPR035890">
    <property type="entry name" value="Anti-sigma-28_factor_FlgM_sf"/>
</dbReference>
<dbReference type="NCBIfam" id="TIGR03824">
    <property type="entry name" value="FlgM_jcvi"/>
    <property type="match status" value="1"/>
</dbReference>
<keyword evidence="9" id="KW-1185">Reference proteome</keyword>
<evidence type="ECO:0000313" key="8">
    <source>
        <dbReference type="EMBL" id="SHJ68707.1"/>
    </source>
</evidence>
<dbReference type="Gene3D" id="6.10.140.30">
    <property type="entry name" value="Anti-sigma-28 factor FlgM"/>
    <property type="match status" value="1"/>
</dbReference>
<evidence type="ECO:0000256" key="5">
    <source>
        <dbReference type="ARBA" id="ARBA00023015"/>
    </source>
</evidence>